<evidence type="ECO:0000313" key="3">
    <source>
        <dbReference type="Proteomes" id="UP001432222"/>
    </source>
</evidence>
<dbReference type="CDD" id="cd00093">
    <property type="entry name" value="HTH_XRE"/>
    <property type="match status" value="1"/>
</dbReference>
<keyword evidence="3" id="KW-1185">Reference proteome</keyword>
<dbReference type="Proteomes" id="UP001432222">
    <property type="component" value="Chromosome"/>
</dbReference>
<proteinExistence type="predicted"/>
<dbReference type="Gene3D" id="1.10.260.40">
    <property type="entry name" value="lambda repressor-like DNA-binding domains"/>
    <property type="match status" value="1"/>
</dbReference>
<gene>
    <name evidence="2" type="ORF">OHA16_31875</name>
</gene>
<dbReference type="Pfam" id="PF19054">
    <property type="entry name" value="DUF5753"/>
    <property type="match status" value="1"/>
</dbReference>
<dbReference type="InterPro" id="IPR010982">
    <property type="entry name" value="Lambda_DNA-bd_dom_sf"/>
</dbReference>
<dbReference type="InterPro" id="IPR001387">
    <property type="entry name" value="Cro/C1-type_HTH"/>
</dbReference>
<dbReference type="EMBL" id="CP108110">
    <property type="protein sequence ID" value="WUQ87155.1"/>
    <property type="molecule type" value="Genomic_DNA"/>
</dbReference>
<sequence length="306" mass="34295">MSLAALMDRLVANAYREGQLLSMDRSTLRRIRLGEELRAWRVENNKTQIDMTRGLKGWNPGRLSRVEHGKVPVDAADLNRLLDHCGITGTDRAEIEDLIGDGPDRNWWQDHEFAETISAAFGEFLGLEAAATHMLDYYHSAFPGLLQTPDYAREMISAGLDGLSEDQNEAAAEIRILRQRRLTDDPRLDLEVYFGEVALLVAGDEEILAEQIRHVLKVSEYPNVTVRMVPLSAGRPAILVSGLTLLRFPDEPDGGFVFTEAVGGMLPRRSGRDVRRAERAFSRLKRFALSPADTISALERKLEEIT</sequence>
<name>A0ABZ1U8G1_9ACTN</name>
<dbReference type="Pfam" id="PF13560">
    <property type="entry name" value="HTH_31"/>
    <property type="match status" value="1"/>
</dbReference>
<evidence type="ECO:0000259" key="1">
    <source>
        <dbReference type="SMART" id="SM00530"/>
    </source>
</evidence>
<feature type="domain" description="HTH cro/C1-type" evidence="1">
    <location>
        <begin position="36"/>
        <end position="92"/>
    </location>
</feature>
<evidence type="ECO:0000313" key="2">
    <source>
        <dbReference type="EMBL" id="WUQ87155.1"/>
    </source>
</evidence>
<dbReference type="RefSeq" id="WP_328957715.1">
    <property type="nucleotide sequence ID" value="NZ_CP108110.1"/>
</dbReference>
<protein>
    <submittedName>
        <fullName evidence="2">Helix-turn-helix domain-containing protein</fullName>
    </submittedName>
</protein>
<dbReference type="SMART" id="SM00530">
    <property type="entry name" value="HTH_XRE"/>
    <property type="match status" value="1"/>
</dbReference>
<organism evidence="2 3">
    <name type="scientific">Kitasatospora purpeofusca</name>
    <dbReference type="NCBI Taxonomy" id="67352"/>
    <lineage>
        <taxon>Bacteria</taxon>
        <taxon>Bacillati</taxon>
        <taxon>Actinomycetota</taxon>
        <taxon>Actinomycetes</taxon>
        <taxon>Kitasatosporales</taxon>
        <taxon>Streptomycetaceae</taxon>
        <taxon>Kitasatospora</taxon>
    </lineage>
</organism>
<accession>A0ABZ1U8G1</accession>
<reference evidence="2" key="1">
    <citation type="submission" date="2022-10" db="EMBL/GenBank/DDBJ databases">
        <title>The complete genomes of actinobacterial strains from the NBC collection.</title>
        <authorList>
            <person name="Joergensen T.S."/>
            <person name="Alvarez Arevalo M."/>
            <person name="Sterndorff E.B."/>
            <person name="Faurdal D."/>
            <person name="Vuksanovic O."/>
            <person name="Mourched A.-S."/>
            <person name="Charusanti P."/>
            <person name="Shaw S."/>
            <person name="Blin K."/>
            <person name="Weber T."/>
        </authorList>
    </citation>
    <scope>NUCLEOTIDE SEQUENCE</scope>
    <source>
        <strain evidence="2">NBC_00222</strain>
    </source>
</reference>
<dbReference type="InterPro" id="IPR043917">
    <property type="entry name" value="DUF5753"/>
</dbReference>
<dbReference type="SUPFAM" id="SSF47413">
    <property type="entry name" value="lambda repressor-like DNA-binding domains"/>
    <property type="match status" value="1"/>
</dbReference>